<name>A0AAD5TSE3_9FUNG</name>
<feature type="region of interest" description="Disordered" evidence="1">
    <location>
        <begin position="54"/>
        <end position="75"/>
    </location>
</feature>
<gene>
    <name evidence="2" type="ORF">HK099_003320</name>
</gene>
<dbReference type="AlphaFoldDB" id="A0AAD5TSE3"/>
<evidence type="ECO:0000313" key="3">
    <source>
        <dbReference type="Proteomes" id="UP001211065"/>
    </source>
</evidence>
<evidence type="ECO:0000313" key="2">
    <source>
        <dbReference type="EMBL" id="KAJ3199068.1"/>
    </source>
</evidence>
<comment type="caution">
    <text evidence="2">The sequence shown here is derived from an EMBL/GenBank/DDBJ whole genome shotgun (WGS) entry which is preliminary data.</text>
</comment>
<keyword evidence="3" id="KW-1185">Reference proteome</keyword>
<evidence type="ECO:0000256" key="1">
    <source>
        <dbReference type="SAM" id="MobiDB-lite"/>
    </source>
</evidence>
<feature type="compositionally biased region" description="Low complexity" evidence="1">
    <location>
        <begin position="56"/>
        <end position="75"/>
    </location>
</feature>
<organism evidence="2 3">
    <name type="scientific">Clydaea vesicula</name>
    <dbReference type="NCBI Taxonomy" id="447962"/>
    <lineage>
        <taxon>Eukaryota</taxon>
        <taxon>Fungi</taxon>
        <taxon>Fungi incertae sedis</taxon>
        <taxon>Chytridiomycota</taxon>
        <taxon>Chytridiomycota incertae sedis</taxon>
        <taxon>Chytridiomycetes</taxon>
        <taxon>Lobulomycetales</taxon>
        <taxon>Lobulomycetaceae</taxon>
        <taxon>Clydaea</taxon>
    </lineage>
</organism>
<dbReference type="EMBL" id="JADGJW010002197">
    <property type="protein sequence ID" value="KAJ3199068.1"/>
    <property type="molecule type" value="Genomic_DNA"/>
</dbReference>
<reference evidence="2" key="1">
    <citation type="submission" date="2020-05" db="EMBL/GenBank/DDBJ databases">
        <title>Phylogenomic resolution of chytrid fungi.</title>
        <authorList>
            <person name="Stajich J.E."/>
            <person name="Amses K."/>
            <person name="Simmons R."/>
            <person name="Seto K."/>
            <person name="Myers J."/>
            <person name="Bonds A."/>
            <person name="Quandt C.A."/>
            <person name="Barry K."/>
            <person name="Liu P."/>
            <person name="Grigoriev I."/>
            <person name="Longcore J.E."/>
            <person name="James T.Y."/>
        </authorList>
    </citation>
    <scope>NUCLEOTIDE SEQUENCE</scope>
    <source>
        <strain evidence="2">JEL0476</strain>
    </source>
</reference>
<feature type="non-terminal residue" evidence="2">
    <location>
        <position position="1"/>
    </location>
</feature>
<protein>
    <submittedName>
        <fullName evidence="2">Uncharacterized protein</fullName>
    </submittedName>
</protein>
<proteinExistence type="predicted"/>
<accession>A0AAD5TSE3</accession>
<sequence length="75" mass="8329">ISINQPRKNRQKDPALVPEINPVVESTVEQVLQIFTVPSETSITDLNNAITEILPTNTTSTSTHSTDSPTYHNRK</sequence>
<dbReference type="Proteomes" id="UP001211065">
    <property type="component" value="Unassembled WGS sequence"/>
</dbReference>